<evidence type="ECO:0000256" key="1">
    <source>
        <dbReference type="ARBA" id="ARBA00022574"/>
    </source>
</evidence>
<dbReference type="PANTHER" id="PTHR11871">
    <property type="entry name" value="PROTEIN PHOSPHATASE PP2A REGULATORY SUBUNIT B"/>
    <property type="match status" value="1"/>
</dbReference>
<comment type="caution">
    <text evidence="3">The sequence shown here is derived from an EMBL/GenBank/DDBJ whole genome shotgun (WGS) entry which is preliminary data.</text>
</comment>
<organism evidence="3 4">
    <name type="scientific">Rotaria sordida</name>
    <dbReference type="NCBI Taxonomy" id="392033"/>
    <lineage>
        <taxon>Eukaryota</taxon>
        <taxon>Metazoa</taxon>
        <taxon>Spiralia</taxon>
        <taxon>Gnathifera</taxon>
        <taxon>Rotifera</taxon>
        <taxon>Eurotatoria</taxon>
        <taxon>Bdelloidea</taxon>
        <taxon>Philodinida</taxon>
        <taxon>Philodinidae</taxon>
        <taxon>Rotaria</taxon>
    </lineage>
</organism>
<accession>A0A820LZX2</accession>
<dbReference type="AlphaFoldDB" id="A0A820LZX2"/>
<evidence type="ECO:0000256" key="2">
    <source>
        <dbReference type="ARBA" id="ARBA00022737"/>
    </source>
</evidence>
<reference evidence="3" key="1">
    <citation type="submission" date="2021-02" db="EMBL/GenBank/DDBJ databases">
        <authorList>
            <person name="Nowell W R."/>
        </authorList>
    </citation>
    <scope>NUCLEOTIDE SEQUENCE</scope>
</reference>
<sequence>GSYHNLFKITSRLTRKDSIFEASREQAIRPRQLLKAKKVMPSARRNRRDEINTDTLEFSKKILHCAYHPTDNIIAIATAHNLFTYIAKDSSSLSS</sequence>
<dbReference type="GO" id="GO:0000159">
    <property type="term" value="C:protein phosphatase type 2A complex"/>
    <property type="evidence" value="ECO:0007669"/>
    <property type="project" value="InterPro"/>
</dbReference>
<proteinExistence type="predicted"/>
<dbReference type="EMBL" id="CAJOBD010055330">
    <property type="protein sequence ID" value="CAF4364880.1"/>
    <property type="molecule type" value="Genomic_DNA"/>
</dbReference>
<gene>
    <name evidence="3" type="ORF">JBS370_LOCUS42342</name>
</gene>
<dbReference type="Proteomes" id="UP000663836">
    <property type="component" value="Unassembled WGS sequence"/>
</dbReference>
<keyword evidence="2" id="KW-0677">Repeat</keyword>
<protein>
    <submittedName>
        <fullName evidence="3">Uncharacterized protein</fullName>
    </submittedName>
</protein>
<dbReference type="InterPro" id="IPR000009">
    <property type="entry name" value="PP2A_PR55"/>
</dbReference>
<evidence type="ECO:0000313" key="4">
    <source>
        <dbReference type="Proteomes" id="UP000663836"/>
    </source>
</evidence>
<keyword evidence="1" id="KW-0853">WD repeat</keyword>
<evidence type="ECO:0000313" key="3">
    <source>
        <dbReference type="EMBL" id="CAF4364880.1"/>
    </source>
</evidence>
<dbReference type="GO" id="GO:0019888">
    <property type="term" value="F:protein phosphatase regulator activity"/>
    <property type="evidence" value="ECO:0007669"/>
    <property type="project" value="InterPro"/>
</dbReference>
<name>A0A820LZX2_9BILA</name>
<feature type="non-terminal residue" evidence="3">
    <location>
        <position position="1"/>
    </location>
</feature>